<dbReference type="SMART" id="SM00044">
    <property type="entry name" value="CYCc"/>
    <property type="match status" value="1"/>
</dbReference>
<dbReference type="PRINTS" id="PR00111">
    <property type="entry name" value="ABHYDROLASE"/>
</dbReference>
<dbReference type="Proteomes" id="UP000503308">
    <property type="component" value="Chromosome"/>
</dbReference>
<dbReference type="InterPro" id="IPR029058">
    <property type="entry name" value="AB_hydrolase_fold"/>
</dbReference>
<dbReference type="GO" id="GO:0035556">
    <property type="term" value="P:intracellular signal transduction"/>
    <property type="evidence" value="ECO:0007669"/>
    <property type="project" value="InterPro"/>
</dbReference>
<evidence type="ECO:0000313" key="2">
    <source>
        <dbReference type="EMBL" id="QJF50747.1"/>
    </source>
</evidence>
<dbReference type="GO" id="GO:0004016">
    <property type="term" value="F:adenylate cyclase activity"/>
    <property type="evidence" value="ECO:0007669"/>
    <property type="project" value="UniProtKB-ARBA"/>
</dbReference>
<dbReference type="EMBL" id="CP048788">
    <property type="protein sequence ID" value="QJF50747.1"/>
    <property type="molecule type" value="Genomic_DNA"/>
</dbReference>
<name>A0A858SRY4_9RHOB</name>
<dbReference type="Gene3D" id="3.30.70.1230">
    <property type="entry name" value="Nucleotide cyclase"/>
    <property type="match status" value="1"/>
</dbReference>
<feature type="domain" description="Guanylate cyclase" evidence="1">
    <location>
        <begin position="23"/>
        <end position="138"/>
    </location>
</feature>
<dbReference type="AlphaFoldDB" id="A0A858SRY4"/>
<dbReference type="RefSeq" id="WP_169639962.1">
    <property type="nucleotide sequence ID" value="NZ_CP048788.1"/>
</dbReference>
<proteinExistence type="predicted"/>
<dbReference type="InterPro" id="IPR029787">
    <property type="entry name" value="Nucleotide_cyclase"/>
</dbReference>
<dbReference type="SUPFAM" id="SSF53474">
    <property type="entry name" value="alpha/beta-Hydrolases"/>
    <property type="match status" value="1"/>
</dbReference>
<dbReference type="InterPro" id="IPR050471">
    <property type="entry name" value="AB_hydrolase"/>
</dbReference>
<dbReference type="InterPro" id="IPR001054">
    <property type="entry name" value="A/G_cyclase"/>
</dbReference>
<dbReference type="PANTHER" id="PTHR43433">
    <property type="entry name" value="HYDROLASE, ALPHA/BETA FOLD FAMILY PROTEIN"/>
    <property type="match status" value="1"/>
</dbReference>
<dbReference type="KEGG" id="rpon:G3256_06040"/>
<dbReference type="InterPro" id="IPR000073">
    <property type="entry name" value="AB_hydrolase_1"/>
</dbReference>
<dbReference type="GO" id="GO:0009190">
    <property type="term" value="P:cyclic nucleotide biosynthetic process"/>
    <property type="evidence" value="ECO:0007669"/>
    <property type="project" value="InterPro"/>
</dbReference>
<dbReference type="CDD" id="cd07302">
    <property type="entry name" value="CHD"/>
    <property type="match status" value="1"/>
</dbReference>
<evidence type="ECO:0000313" key="3">
    <source>
        <dbReference type="Proteomes" id="UP000503308"/>
    </source>
</evidence>
<dbReference type="Pfam" id="PF00211">
    <property type="entry name" value="Guanylate_cyc"/>
    <property type="match status" value="1"/>
</dbReference>
<dbReference type="Pfam" id="PF00561">
    <property type="entry name" value="Abhydrolase_1"/>
    <property type="match status" value="1"/>
</dbReference>
<dbReference type="SUPFAM" id="SSF55073">
    <property type="entry name" value="Nucleotide cyclase"/>
    <property type="match status" value="1"/>
</dbReference>
<gene>
    <name evidence="2" type="ORF">G3256_06040</name>
</gene>
<dbReference type="Gene3D" id="3.40.50.1820">
    <property type="entry name" value="alpha/beta hydrolase"/>
    <property type="match status" value="1"/>
</dbReference>
<dbReference type="PANTHER" id="PTHR43433:SF5">
    <property type="entry name" value="AB HYDROLASE-1 DOMAIN-CONTAINING PROTEIN"/>
    <property type="match status" value="1"/>
</dbReference>
<evidence type="ECO:0000259" key="1">
    <source>
        <dbReference type="PROSITE" id="PS50125"/>
    </source>
</evidence>
<sequence>MSGQSDTREDSVPEKKDHRKLAAILAADVVRYSLLMAGDESRTHARLKEVLARVFKPAVRRHGGRIFKLMGDGALVEFASANDAVSCAVEIQSLMAETQDAVPPEEAIRMRIGISLGDVIVDGADLFGNGVNLAARMESLAEPGAICISGNVREHISDRAEYTIAGLGPCQVKNIPAPVNVFQIELAQGNAEKTGAPADIEQHIRFCTTPDGVRIAFATAGSGPPVVSVSNWLTHLELDFRIPMRRALNTLLTPDYQVVRYDARGSGLSDREIADFSLDASVQDLTSVIDALGHDRVSLIGQSQGAAIAAAFSARYPDRVKKLVLCGGYARGRRMRGSEGQIAESDAFITMIREGWGKELDAYVRMFGAFFMPDASADQLSGFTQMQRSATPPENAASIQLAIDSIDISEELRNVKAPALVFHVRDDARAPFEEGRKMAAGIPGARFIPLEGRNHVMLDSDPGLTRFLQEVSDFLKD</sequence>
<accession>A0A858SRY4</accession>
<dbReference type="PROSITE" id="PS50125">
    <property type="entry name" value="GUANYLATE_CYCLASE_2"/>
    <property type="match status" value="1"/>
</dbReference>
<protein>
    <submittedName>
        <fullName evidence="2">Alpha/beta fold hydrolase</fullName>
    </submittedName>
</protein>
<keyword evidence="2" id="KW-0378">Hydrolase</keyword>
<keyword evidence="3" id="KW-1185">Reference proteome</keyword>
<reference evidence="2 3" key="1">
    <citation type="submission" date="2020-02" db="EMBL/GenBank/DDBJ databases">
        <title>Genome sequence of Roseobacter ponti.</title>
        <authorList>
            <person name="Hollensteiner J."/>
            <person name="Schneider D."/>
            <person name="Poehlein A."/>
            <person name="Daniel R."/>
        </authorList>
    </citation>
    <scope>NUCLEOTIDE SEQUENCE [LARGE SCALE GENOMIC DNA]</scope>
    <source>
        <strain evidence="2 3">DSM 106830</strain>
    </source>
</reference>
<organism evidence="2 3">
    <name type="scientific">Roseobacter ponti</name>
    <dbReference type="NCBI Taxonomy" id="1891787"/>
    <lineage>
        <taxon>Bacteria</taxon>
        <taxon>Pseudomonadati</taxon>
        <taxon>Pseudomonadota</taxon>
        <taxon>Alphaproteobacteria</taxon>
        <taxon>Rhodobacterales</taxon>
        <taxon>Roseobacteraceae</taxon>
        <taxon>Roseobacter</taxon>
    </lineage>
</organism>
<dbReference type="GO" id="GO:0016787">
    <property type="term" value="F:hydrolase activity"/>
    <property type="evidence" value="ECO:0007669"/>
    <property type="project" value="UniProtKB-KW"/>
</dbReference>